<gene>
    <name evidence="3" type="primary">recD2</name>
    <name evidence="5" type="ORF">SAMN05660923_00230</name>
</gene>
<name>A0A1H2QV59_9FIRM</name>
<dbReference type="Pfam" id="PF13245">
    <property type="entry name" value="AAA_19"/>
    <property type="match status" value="1"/>
</dbReference>
<evidence type="ECO:0000256" key="1">
    <source>
        <dbReference type="ARBA" id="ARBA00022741"/>
    </source>
</evidence>
<dbReference type="InterPro" id="IPR027417">
    <property type="entry name" value="P-loop_NTPase"/>
</dbReference>
<dbReference type="Pfam" id="PF23139">
    <property type="entry name" value="OB_YrrC"/>
    <property type="match status" value="1"/>
</dbReference>
<dbReference type="Gene3D" id="3.40.50.300">
    <property type="entry name" value="P-loop containing nucleotide triphosphate hydrolases"/>
    <property type="match status" value="2"/>
</dbReference>
<dbReference type="Pfam" id="PF13538">
    <property type="entry name" value="UvrD_C_2"/>
    <property type="match status" value="1"/>
</dbReference>
<evidence type="ECO:0000256" key="3">
    <source>
        <dbReference type="HAMAP-Rule" id="MF_01488"/>
    </source>
</evidence>
<evidence type="ECO:0000259" key="4">
    <source>
        <dbReference type="SMART" id="SM00382"/>
    </source>
</evidence>
<feature type="domain" description="AAA+ ATPase" evidence="4">
    <location>
        <begin position="331"/>
        <end position="473"/>
    </location>
</feature>
<dbReference type="GO" id="GO:0009338">
    <property type="term" value="C:exodeoxyribonuclease V complex"/>
    <property type="evidence" value="ECO:0007669"/>
    <property type="project" value="TreeGrafter"/>
</dbReference>
<keyword evidence="3" id="KW-0378">Hydrolase</keyword>
<dbReference type="Gene3D" id="2.30.30.940">
    <property type="match status" value="1"/>
</dbReference>
<proteinExistence type="inferred from homology"/>
<keyword evidence="3" id="KW-0238">DNA-binding</keyword>
<organism evidence="5 6">
    <name type="scientific">Tepidimicrobium xylanilyticum</name>
    <dbReference type="NCBI Taxonomy" id="1123352"/>
    <lineage>
        <taxon>Bacteria</taxon>
        <taxon>Bacillati</taxon>
        <taxon>Bacillota</taxon>
        <taxon>Tissierellia</taxon>
        <taxon>Tissierellales</taxon>
        <taxon>Tepidimicrobiaceae</taxon>
        <taxon>Tepidimicrobium</taxon>
    </lineage>
</organism>
<dbReference type="InterPro" id="IPR010994">
    <property type="entry name" value="RuvA_2-like"/>
</dbReference>
<dbReference type="GO" id="GO:0006310">
    <property type="term" value="P:DNA recombination"/>
    <property type="evidence" value="ECO:0007669"/>
    <property type="project" value="InterPro"/>
</dbReference>
<accession>A0A1H2QV59</accession>
<keyword evidence="3 5" id="KW-0347">Helicase</keyword>
<dbReference type="EMBL" id="FNNG01000001">
    <property type="protein sequence ID" value="SDW11056.1"/>
    <property type="molecule type" value="Genomic_DNA"/>
</dbReference>
<sequence>MTLEGTVEDIIFRNELNTYTVASINTSDGKATIVGYIPFINIGETVKVEGEWVYHPNYGEQLEISNISIVVPSTINGIEKYLSSGLIPHIGPKTAKKIVDRFGLDTLDIIQYNPERLKEIEGIGDKKLKGIVEAFQEQGELRDIMVFLQQYGITANYGIRIYKKYGKDTINIISKNPYKLSEDIFGIGFKTADRIAQNMGIDKNSPYRVQGGIRYVINQYASNGHTYVPKEELVSSAKELLQVEENLIEESIRDLAIKGIVHILNADHEVKVYYTPYHVAENNVSKKIVELSQVDLKDLEVDIDKMIKIIEGEEGITFADKQVQAIKESIRSGIIVITGGPGTGKTTIIKAIIRIFEEQGLTVTLAAPTGRAAKRMTETTGIEAKTIHRLLEYSYMEEEMVFGKDEDSPLDTDLIIVDEASMIDLLLMNSLLKAIVPGTRLILVGDADQLPSVGAGNVLRDIIDSQIVKVVKLDEIFRQAEESFIVVNAHRINKGERPILNEKDSDFYFIKESNPLNIVKIILSLCKERLPNHYGVDPLKDIQVLTPMKKGDVGINALNKYLQDTLNPKSPLKKEKVVGDNIFRVGDKVMQIKNNYSLEWQMVKDGIAEKGEGVFNGDLGIILDIDEEERIVKVLFDDDKEADYSFNQLDELKLSYATTVHKSQGSEFPVVIMPIYWGPPMLLTRNLLYTAVTRAKKLVVLVGEERYLYNMIANNKVAKRYSSLDYKMRGMLTSFLGGSLWE</sequence>
<dbReference type="NCBIfam" id="TIGR01448">
    <property type="entry name" value="recD_rel"/>
    <property type="match status" value="1"/>
</dbReference>
<dbReference type="GO" id="GO:0016887">
    <property type="term" value="F:ATP hydrolysis activity"/>
    <property type="evidence" value="ECO:0007669"/>
    <property type="project" value="RHEA"/>
</dbReference>
<dbReference type="Pfam" id="PF14490">
    <property type="entry name" value="HHH_RecD2"/>
    <property type="match status" value="1"/>
</dbReference>
<feature type="binding site" evidence="3">
    <location>
        <begin position="342"/>
        <end position="346"/>
    </location>
    <ligand>
        <name>ATP</name>
        <dbReference type="ChEBI" id="CHEBI:30616"/>
    </ligand>
</feature>
<dbReference type="InterPro" id="IPR027785">
    <property type="entry name" value="UvrD-like_helicase_C"/>
</dbReference>
<comment type="similarity">
    <text evidence="3">Belongs to the RecD family. RecD2 subfamily.</text>
</comment>
<protein>
    <recommendedName>
        <fullName evidence="3">ATP-dependent RecD2 DNA helicase</fullName>
        <ecNumber evidence="3">5.6.2.3</ecNumber>
    </recommendedName>
    <alternativeName>
        <fullName evidence="3">DNA 5'-3' helicase subunit RecD2</fullName>
    </alternativeName>
</protein>
<dbReference type="Pfam" id="PF18335">
    <property type="entry name" value="SH3_13"/>
    <property type="match status" value="1"/>
</dbReference>
<evidence type="ECO:0000313" key="6">
    <source>
        <dbReference type="Proteomes" id="UP000198828"/>
    </source>
</evidence>
<dbReference type="PANTHER" id="PTHR43788:SF6">
    <property type="entry name" value="DNA HELICASE B"/>
    <property type="match status" value="1"/>
</dbReference>
<dbReference type="Gene3D" id="1.10.150.20">
    <property type="entry name" value="5' to 3' exonuclease, C-terminal subdomain"/>
    <property type="match status" value="1"/>
</dbReference>
<dbReference type="InterPro" id="IPR055446">
    <property type="entry name" value="RecD2_N_OB"/>
</dbReference>
<dbReference type="GO" id="GO:0043139">
    <property type="term" value="F:5'-3' DNA helicase activity"/>
    <property type="evidence" value="ECO:0007669"/>
    <property type="project" value="UniProtKB-UniRule"/>
</dbReference>
<dbReference type="EC" id="5.6.2.3" evidence="3"/>
<keyword evidence="6" id="KW-1185">Reference proteome</keyword>
<dbReference type="GO" id="GO:0017116">
    <property type="term" value="F:single-stranded DNA helicase activity"/>
    <property type="evidence" value="ECO:0007669"/>
    <property type="project" value="TreeGrafter"/>
</dbReference>
<evidence type="ECO:0000313" key="5">
    <source>
        <dbReference type="EMBL" id="SDW11056.1"/>
    </source>
</evidence>
<dbReference type="PANTHER" id="PTHR43788">
    <property type="entry name" value="DNA2/NAM7 HELICASE FAMILY MEMBER"/>
    <property type="match status" value="1"/>
</dbReference>
<dbReference type="SMART" id="SM00382">
    <property type="entry name" value="AAA"/>
    <property type="match status" value="1"/>
</dbReference>
<comment type="catalytic activity">
    <reaction evidence="3">
        <text>ATP + H2O = ADP + phosphate + H(+)</text>
        <dbReference type="Rhea" id="RHEA:13065"/>
        <dbReference type="ChEBI" id="CHEBI:15377"/>
        <dbReference type="ChEBI" id="CHEBI:15378"/>
        <dbReference type="ChEBI" id="CHEBI:30616"/>
        <dbReference type="ChEBI" id="CHEBI:43474"/>
        <dbReference type="ChEBI" id="CHEBI:456216"/>
        <dbReference type="EC" id="5.6.2.3"/>
    </reaction>
</comment>
<reference evidence="5 6" key="1">
    <citation type="submission" date="2016-10" db="EMBL/GenBank/DDBJ databases">
        <authorList>
            <person name="de Groot N.N."/>
        </authorList>
    </citation>
    <scope>NUCLEOTIDE SEQUENCE [LARGE SCALE GENOMIC DNA]</scope>
    <source>
        <strain evidence="5 6">DSM 23310</strain>
    </source>
</reference>
<evidence type="ECO:0000256" key="2">
    <source>
        <dbReference type="ARBA" id="ARBA00022840"/>
    </source>
</evidence>
<dbReference type="GO" id="GO:0003677">
    <property type="term" value="F:DNA binding"/>
    <property type="evidence" value="ECO:0007669"/>
    <property type="project" value="UniProtKB-UniRule"/>
</dbReference>
<keyword evidence="3" id="KW-0413">Isomerase</keyword>
<keyword evidence="2 3" id="KW-0067">ATP-binding</keyword>
<dbReference type="Proteomes" id="UP000198828">
    <property type="component" value="Unassembled WGS sequence"/>
</dbReference>
<dbReference type="SUPFAM" id="SSF47781">
    <property type="entry name" value="RuvA domain 2-like"/>
    <property type="match status" value="1"/>
</dbReference>
<dbReference type="CDD" id="cd18809">
    <property type="entry name" value="SF1_C_RecD"/>
    <property type="match status" value="1"/>
</dbReference>
<dbReference type="SUPFAM" id="SSF52540">
    <property type="entry name" value="P-loop containing nucleoside triphosphate hydrolases"/>
    <property type="match status" value="1"/>
</dbReference>
<comment type="function">
    <text evidence="3">DNA-dependent ATPase and ATP-dependent 5'-3' DNA helicase. Has no activity on blunt DNA or DNA with 3'-overhangs, requires at least 10 bases of 5'-ssDNA for helicase activity.</text>
</comment>
<dbReference type="InterPro" id="IPR003593">
    <property type="entry name" value="AAA+_ATPase"/>
</dbReference>
<dbReference type="InterPro" id="IPR050534">
    <property type="entry name" value="Coronavir_polyprotein_1ab"/>
</dbReference>
<dbReference type="Gene3D" id="1.10.10.2220">
    <property type="match status" value="1"/>
</dbReference>
<dbReference type="GO" id="GO:0005524">
    <property type="term" value="F:ATP binding"/>
    <property type="evidence" value="ECO:0007669"/>
    <property type="project" value="UniProtKB-UniRule"/>
</dbReference>
<dbReference type="InterPro" id="IPR041451">
    <property type="entry name" value="RecD2_SH13"/>
</dbReference>
<dbReference type="InterPro" id="IPR006345">
    <property type="entry name" value="RecD2"/>
</dbReference>
<dbReference type="AlphaFoldDB" id="A0A1H2QV59"/>
<dbReference type="HAMAP" id="MF_01488">
    <property type="entry name" value="RecD2"/>
    <property type="match status" value="1"/>
</dbReference>
<keyword evidence="1 3" id="KW-0547">Nucleotide-binding</keyword>
<dbReference type="CDD" id="cd17933">
    <property type="entry name" value="DEXSc_RecD-like"/>
    <property type="match status" value="1"/>
</dbReference>
<dbReference type="InterPro" id="IPR029493">
    <property type="entry name" value="RecD2-like_HHH"/>
</dbReference>